<feature type="domain" description="Metallo-beta-lactamase" evidence="8">
    <location>
        <begin position="13"/>
        <end position="171"/>
    </location>
</feature>
<dbReference type="CDD" id="cd07723">
    <property type="entry name" value="hydroxyacylglutathione_hydrolase_MBL-fold"/>
    <property type="match status" value="1"/>
</dbReference>
<feature type="binding site" evidence="7">
    <location>
        <position position="171"/>
    </location>
    <ligand>
        <name>Zn(2+)</name>
        <dbReference type="ChEBI" id="CHEBI:29105"/>
        <label>2</label>
    </ligand>
</feature>
<keyword evidence="5 7" id="KW-0378">Hydrolase</keyword>
<dbReference type="EMBL" id="BMCP01000004">
    <property type="protein sequence ID" value="GGE51008.1"/>
    <property type="molecule type" value="Genomic_DNA"/>
</dbReference>
<evidence type="ECO:0000256" key="4">
    <source>
        <dbReference type="ARBA" id="ARBA00022723"/>
    </source>
</evidence>
<feature type="binding site" evidence="7">
    <location>
        <position position="60"/>
    </location>
    <ligand>
        <name>Zn(2+)</name>
        <dbReference type="ChEBI" id="CHEBI:29105"/>
        <label>2</label>
    </ligand>
</feature>
<dbReference type="NCBIfam" id="TIGR03413">
    <property type="entry name" value="GSH_gloB"/>
    <property type="match status" value="1"/>
</dbReference>
<keyword evidence="6 7" id="KW-0862">Zinc</keyword>
<dbReference type="Pfam" id="PF16123">
    <property type="entry name" value="HAGH_C"/>
    <property type="match status" value="1"/>
</dbReference>
<dbReference type="EC" id="3.1.2.6" evidence="7"/>
<dbReference type="InterPro" id="IPR001279">
    <property type="entry name" value="Metallo-B-lactamas"/>
</dbReference>
<evidence type="ECO:0000256" key="1">
    <source>
        <dbReference type="ARBA" id="ARBA00001623"/>
    </source>
</evidence>
<accession>A0A8J3DX66</accession>
<organism evidence="9 10">
    <name type="scientific">Agaricicola taiwanensis</name>
    <dbReference type="NCBI Taxonomy" id="591372"/>
    <lineage>
        <taxon>Bacteria</taxon>
        <taxon>Pseudomonadati</taxon>
        <taxon>Pseudomonadota</taxon>
        <taxon>Alphaproteobacteria</taxon>
        <taxon>Rhodobacterales</taxon>
        <taxon>Paracoccaceae</taxon>
        <taxon>Agaricicola</taxon>
    </lineage>
</organism>
<dbReference type="InterPro" id="IPR050110">
    <property type="entry name" value="Glyoxalase_II_hydrolase"/>
</dbReference>
<reference evidence="9" key="1">
    <citation type="journal article" date="2014" name="Int. J. Syst. Evol. Microbiol.">
        <title>Complete genome sequence of Corynebacterium casei LMG S-19264T (=DSM 44701T), isolated from a smear-ripened cheese.</title>
        <authorList>
            <consortium name="US DOE Joint Genome Institute (JGI-PGF)"/>
            <person name="Walter F."/>
            <person name="Albersmeier A."/>
            <person name="Kalinowski J."/>
            <person name="Ruckert C."/>
        </authorList>
    </citation>
    <scope>NUCLEOTIDE SEQUENCE</scope>
    <source>
        <strain evidence="9">CCM 7684</strain>
    </source>
</reference>
<comment type="catalytic activity">
    <reaction evidence="1 7">
        <text>an S-(2-hydroxyacyl)glutathione + H2O = a 2-hydroxy carboxylate + glutathione + H(+)</text>
        <dbReference type="Rhea" id="RHEA:21864"/>
        <dbReference type="ChEBI" id="CHEBI:15377"/>
        <dbReference type="ChEBI" id="CHEBI:15378"/>
        <dbReference type="ChEBI" id="CHEBI:57925"/>
        <dbReference type="ChEBI" id="CHEBI:58896"/>
        <dbReference type="ChEBI" id="CHEBI:71261"/>
        <dbReference type="EC" id="3.1.2.6"/>
    </reaction>
</comment>
<keyword evidence="10" id="KW-1185">Reference proteome</keyword>
<evidence type="ECO:0000256" key="7">
    <source>
        <dbReference type="HAMAP-Rule" id="MF_01374"/>
    </source>
</evidence>
<comment type="function">
    <text evidence="7">Thiolesterase that catalyzes the hydrolysis of S-D-lactoyl-glutathione to form glutathione and D-lactic acid.</text>
</comment>
<comment type="similarity">
    <text evidence="3 7">Belongs to the metallo-beta-lactamase superfamily. Glyoxalase II family.</text>
</comment>
<dbReference type="InterPro" id="IPR036866">
    <property type="entry name" value="RibonucZ/Hydroxyglut_hydro"/>
</dbReference>
<dbReference type="PANTHER" id="PTHR43705:SF1">
    <property type="entry name" value="HYDROXYACYLGLUTATHIONE HYDROLASE GLOB"/>
    <property type="match status" value="1"/>
</dbReference>
<evidence type="ECO:0000256" key="6">
    <source>
        <dbReference type="ARBA" id="ARBA00022833"/>
    </source>
</evidence>
<dbReference type="RefSeq" id="WP_188410619.1">
    <property type="nucleotide sequence ID" value="NZ_BMCP01000004.1"/>
</dbReference>
<dbReference type="InterPro" id="IPR017782">
    <property type="entry name" value="Hydroxyacylglutathione_Hdrlase"/>
</dbReference>
<dbReference type="PANTHER" id="PTHR43705">
    <property type="entry name" value="HYDROXYACYLGLUTATHIONE HYDROLASE"/>
    <property type="match status" value="1"/>
</dbReference>
<evidence type="ECO:0000259" key="8">
    <source>
        <dbReference type="SMART" id="SM00849"/>
    </source>
</evidence>
<proteinExistence type="inferred from homology"/>
<feature type="binding site" evidence="7">
    <location>
        <position position="114"/>
    </location>
    <ligand>
        <name>Zn(2+)</name>
        <dbReference type="ChEBI" id="CHEBI:29105"/>
        <label>1</label>
    </ligand>
</feature>
<dbReference type="InterPro" id="IPR035680">
    <property type="entry name" value="Clx_II_MBL"/>
</dbReference>
<dbReference type="PIRSF" id="PIRSF005457">
    <property type="entry name" value="Glx"/>
    <property type="match status" value="1"/>
</dbReference>
<dbReference type="GO" id="GO:0046872">
    <property type="term" value="F:metal ion binding"/>
    <property type="evidence" value="ECO:0007669"/>
    <property type="project" value="UniProtKB-KW"/>
</dbReference>
<gene>
    <name evidence="7 9" type="primary">gloB</name>
    <name evidence="9" type="ORF">GCM10007276_30020</name>
</gene>
<dbReference type="GO" id="GO:0004416">
    <property type="term" value="F:hydroxyacylglutathione hydrolase activity"/>
    <property type="evidence" value="ECO:0007669"/>
    <property type="project" value="UniProtKB-UniRule"/>
</dbReference>
<feature type="binding site" evidence="7">
    <location>
        <position position="133"/>
    </location>
    <ligand>
        <name>Zn(2+)</name>
        <dbReference type="ChEBI" id="CHEBI:29105"/>
        <label>1</label>
    </ligand>
</feature>
<dbReference type="InterPro" id="IPR032282">
    <property type="entry name" value="HAGH_C"/>
</dbReference>
<evidence type="ECO:0000256" key="2">
    <source>
        <dbReference type="ARBA" id="ARBA00004963"/>
    </source>
</evidence>
<keyword evidence="4 7" id="KW-0479">Metal-binding</keyword>
<comment type="caution">
    <text evidence="9">The sequence shown here is derived from an EMBL/GenBank/DDBJ whole genome shotgun (WGS) entry which is preliminary data.</text>
</comment>
<feature type="binding site" evidence="7">
    <location>
        <position position="133"/>
    </location>
    <ligand>
        <name>Zn(2+)</name>
        <dbReference type="ChEBI" id="CHEBI:29105"/>
        <label>2</label>
    </ligand>
</feature>
<dbReference type="GO" id="GO:0019243">
    <property type="term" value="P:methylglyoxal catabolic process to D-lactate via S-lactoyl-glutathione"/>
    <property type="evidence" value="ECO:0007669"/>
    <property type="project" value="UniProtKB-UniRule"/>
</dbReference>
<dbReference type="Proteomes" id="UP000602745">
    <property type="component" value="Unassembled WGS sequence"/>
</dbReference>
<reference evidence="9" key="2">
    <citation type="submission" date="2020-09" db="EMBL/GenBank/DDBJ databases">
        <authorList>
            <person name="Sun Q."/>
            <person name="Sedlacek I."/>
        </authorList>
    </citation>
    <scope>NUCLEOTIDE SEQUENCE</scope>
    <source>
        <strain evidence="9">CCM 7684</strain>
    </source>
</reference>
<comment type="cofactor">
    <cofactor evidence="7">
        <name>Zn(2+)</name>
        <dbReference type="ChEBI" id="CHEBI:29105"/>
    </cofactor>
    <text evidence="7">Binds 2 Zn(2+) ions per subunit.</text>
</comment>
<dbReference type="Pfam" id="PF00753">
    <property type="entry name" value="Lactamase_B"/>
    <property type="match status" value="1"/>
</dbReference>
<protein>
    <recommendedName>
        <fullName evidence="7">Hydroxyacylglutathione hydrolase</fullName>
        <ecNumber evidence="7">3.1.2.6</ecNumber>
    </recommendedName>
    <alternativeName>
        <fullName evidence="7">Glyoxalase II</fullName>
        <shortName evidence="7">Glx II</shortName>
    </alternativeName>
</protein>
<dbReference type="Gene3D" id="3.60.15.10">
    <property type="entry name" value="Ribonuclease Z/Hydroxyacylglutathione hydrolase-like"/>
    <property type="match status" value="1"/>
</dbReference>
<feature type="binding site" evidence="7">
    <location>
        <position position="58"/>
    </location>
    <ligand>
        <name>Zn(2+)</name>
        <dbReference type="ChEBI" id="CHEBI:29105"/>
        <label>1</label>
    </ligand>
</feature>
<feature type="binding site" evidence="7">
    <location>
        <position position="56"/>
    </location>
    <ligand>
        <name>Zn(2+)</name>
        <dbReference type="ChEBI" id="CHEBI:29105"/>
        <label>1</label>
    </ligand>
</feature>
<dbReference type="AlphaFoldDB" id="A0A8J3DX66"/>
<evidence type="ECO:0000313" key="10">
    <source>
        <dbReference type="Proteomes" id="UP000602745"/>
    </source>
</evidence>
<name>A0A8J3DX66_9RHOB</name>
<evidence type="ECO:0000313" key="9">
    <source>
        <dbReference type="EMBL" id="GGE51008.1"/>
    </source>
</evidence>
<dbReference type="UniPathway" id="UPA00619">
    <property type="reaction ID" value="UER00676"/>
</dbReference>
<feature type="binding site" evidence="7">
    <location>
        <position position="61"/>
    </location>
    <ligand>
        <name>Zn(2+)</name>
        <dbReference type="ChEBI" id="CHEBI:29105"/>
        <label>2</label>
    </ligand>
</feature>
<evidence type="ECO:0000256" key="3">
    <source>
        <dbReference type="ARBA" id="ARBA00006759"/>
    </source>
</evidence>
<comment type="pathway">
    <text evidence="2 7">Secondary metabolite metabolism; methylglyoxal degradation; (R)-lactate from methylglyoxal: step 2/2.</text>
</comment>
<dbReference type="HAMAP" id="MF_01374">
    <property type="entry name" value="Glyoxalase_2"/>
    <property type="match status" value="1"/>
</dbReference>
<dbReference type="SUPFAM" id="SSF56281">
    <property type="entry name" value="Metallo-hydrolase/oxidoreductase"/>
    <property type="match status" value="1"/>
</dbReference>
<evidence type="ECO:0000256" key="5">
    <source>
        <dbReference type="ARBA" id="ARBA00022801"/>
    </source>
</evidence>
<sequence>MSVDVRLIPCRNDNYAVLVHDPEDGTTLLVDAPEAAPIQAVLDETGWKLSDILITHHHIDHVEGIAPLKSAYGATVTGPEKEKDKIPGIDKTVRDGDTLTFGRLTAKVIETPGHTKGHVSYHFADQKLLFAADTLFALGCGRLLEDTPEAMWTSLKKLRELPDDTEVYCGHEYTLSNARFALTVDPDNGELKTRSNAIELLVQEGSPTVPSLLGIEKATNPFLRADDPAVAAGVGMPGADPLAVFTEVRARKDRF</sequence>
<comment type="subunit">
    <text evidence="7">Monomer.</text>
</comment>
<dbReference type="SMART" id="SM00849">
    <property type="entry name" value="Lactamase_B"/>
    <property type="match status" value="1"/>
</dbReference>